<evidence type="ECO:0000313" key="2">
    <source>
        <dbReference type="EMBL" id="KAJ1126052.1"/>
    </source>
</evidence>
<comment type="caution">
    <text evidence="2">The sequence shown here is derived from an EMBL/GenBank/DDBJ whole genome shotgun (WGS) entry which is preliminary data.</text>
</comment>
<protein>
    <submittedName>
        <fullName evidence="2">Uncharacterized protein</fullName>
    </submittedName>
</protein>
<proteinExistence type="predicted"/>
<accession>A0AAV7PF41</accession>
<keyword evidence="3" id="KW-1185">Reference proteome</keyword>
<evidence type="ECO:0000313" key="3">
    <source>
        <dbReference type="Proteomes" id="UP001066276"/>
    </source>
</evidence>
<dbReference type="AlphaFoldDB" id="A0AAV7PF41"/>
<feature type="region of interest" description="Disordered" evidence="1">
    <location>
        <begin position="1"/>
        <end position="21"/>
    </location>
</feature>
<name>A0AAV7PF41_PLEWA</name>
<gene>
    <name evidence="2" type="ORF">NDU88_004465</name>
</gene>
<reference evidence="2" key="1">
    <citation type="journal article" date="2022" name="bioRxiv">
        <title>Sequencing and chromosome-scale assembly of the giantPleurodeles waltlgenome.</title>
        <authorList>
            <person name="Brown T."/>
            <person name="Elewa A."/>
            <person name="Iarovenko S."/>
            <person name="Subramanian E."/>
            <person name="Araus A.J."/>
            <person name="Petzold A."/>
            <person name="Susuki M."/>
            <person name="Suzuki K.-i.T."/>
            <person name="Hayashi T."/>
            <person name="Toyoda A."/>
            <person name="Oliveira C."/>
            <person name="Osipova E."/>
            <person name="Leigh N.D."/>
            <person name="Simon A."/>
            <person name="Yun M.H."/>
        </authorList>
    </citation>
    <scope>NUCLEOTIDE SEQUENCE</scope>
    <source>
        <strain evidence="2">20211129_DDA</strain>
        <tissue evidence="2">Liver</tissue>
    </source>
</reference>
<dbReference type="EMBL" id="JANPWB010000011">
    <property type="protein sequence ID" value="KAJ1126052.1"/>
    <property type="molecule type" value="Genomic_DNA"/>
</dbReference>
<dbReference type="Proteomes" id="UP001066276">
    <property type="component" value="Chromosome 7"/>
</dbReference>
<organism evidence="2 3">
    <name type="scientific">Pleurodeles waltl</name>
    <name type="common">Iberian ribbed newt</name>
    <dbReference type="NCBI Taxonomy" id="8319"/>
    <lineage>
        <taxon>Eukaryota</taxon>
        <taxon>Metazoa</taxon>
        <taxon>Chordata</taxon>
        <taxon>Craniata</taxon>
        <taxon>Vertebrata</taxon>
        <taxon>Euteleostomi</taxon>
        <taxon>Amphibia</taxon>
        <taxon>Batrachia</taxon>
        <taxon>Caudata</taxon>
        <taxon>Salamandroidea</taxon>
        <taxon>Salamandridae</taxon>
        <taxon>Pleurodelinae</taxon>
        <taxon>Pleurodeles</taxon>
    </lineage>
</organism>
<evidence type="ECO:0000256" key="1">
    <source>
        <dbReference type="SAM" id="MobiDB-lite"/>
    </source>
</evidence>
<sequence length="73" mass="7751">MEGPMPANSEQGAASTPPPDGTAAIMAKLWAGFQAIGPRIDALDARLNLMNESIDLQAARMDGAERRILDVED</sequence>